<keyword evidence="1 6" id="KW-0853">WD repeat</keyword>
<comment type="function">
    <text evidence="7">Involved in pre-mRNA splicing and required for cell cycle progression at G2/M.</text>
</comment>
<dbReference type="GO" id="GO:0000398">
    <property type="term" value="P:mRNA splicing, via spliceosome"/>
    <property type="evidence" value="ECO:0007669"/>
    <property type="project" value="UniProtKB-UniRule"/>
</dbReference>
<evidence type="ECO:0000313" key="8">
    <source>
        <dbReference type="EMBL" id="VEU21311.1"/>
    </source>
</evidence>
<dbReference type="InterPro" id="IPR015943">
    <property type="entry name" value="WD40/YVTN_repeat-like_dom_sf"/>
</dbReference>
<dbReference type="InterPro" id="IPR019775">
    <property type="entry name" value="WD40_repeat_CS"/>
</dbReference>
<dbReference type="PROSITE" id="PS00678">
    <property type="entry name" value="WD_REPEATS_1"/>
    <property type="match status" value="2"/>
</dbReference>
<keyword evidence="7" id="KW-0539">Nucleus</keyword>
<dbReference type="InParanoid" id="A0A448YK90"/>
<dbReference type="SMART" id="SM00320">
    <property type="entry name" value="WD40"/>
    <property type="match status" value="6"/>
</dbReference>
<dbReference type="PROSITE" id="PS50294">
    <property type="entry name" value="WD_REPEATS_REGION"/>
    <property type="match status" value="5"/>
</dbReference>
<name>A0A448YK90_BRENA</name>
<dbReference type="OrthoDB" id="10256122at2759"/>
<dbReference type="Proteomes" id="UP000290900">
    <property type="component" value="Unassembled WGS sequence"/>
</dbReference>
<feature type="repeat" description="WD" evidence="6">
    <location>
        <begin position="415"/>
        <end position="451"/>
    </location>
</feature>
<organism evidence="8 9">
    <name type="scientific">Brettanomyces naardenensis</name>
    <name type="common">Yeast</name>
    <dbReference type="NCBI Taxonomy" id="13370"/>
    <lineage>
        <taxon>Eukaryota</taxon>
        <taxon>Fungi</taxon>
        <taxon>Dikarya</taxon>
        <taxon>Ascomycota</taxon>
        <taxon>Saccharomycotina</taxon>
        <taxon>Pichiomycetes</taxon>
        <taxon>Pichiales</taxon>
        <taxon>Pichiaceae</taxon>
        <taxon>Brettanomyces</taxon>
    </lineage>
</organism>
<dbReference type="Gene3D" id="2.130.10.10">
    <property type="entry name" value="YVTN repeat-like/Quinoprotein amine dehydrogenase"/>
    <property type="match status" value="1"/>
</dbReference>
<dbReference type="GO" id="GO:0071011">
    <property type="term" value="C:precatalytic spliceosome"/>
    <property type="evidence" value="ECO:0007669"/>
    <property type="project" value="TreeGrafter"/>
</dbReference>
<dbReference type="PROSITE" id="PS50082">
    <property type="entry name" value="WD_REPEATS_2"/>
    <property type="match status" value="5"/>
</dbReference>
<dbReference type="InterPro" id="IPR001680">
    <property type="entry name" value="WD40_rpt"/>
</dbReference>
<keyword evidence="7" id="KW-0747">Spliceosome</keyword>
<gene>
    <name evidence="8" type="ORF">BRENAR_LOCUS2046</name>
</gene>
<evidence type="ECO:0000256" key="1">
    <source>
        <dbReference type="ARBA" id="ARBA00022574"/>
    </source>
</evidence>
<dbReference type="GO" id="GO:0071013">
    <property type="term" value="C:catalytic step 2 spliceosome"/>
    <property type="evidence" value="ECO:0007669"/>
    <property type="project" value="TreeGrafter"/>
</dbReference>
<evidence type="ECO:0000256" key="6">
    <source>
        <dbReference type="PROSITE-ProRule" id="PRU00221"/>
    </source>
</evidence>
<keyword evidence="7" id="KW-0508">mRNA splicing</keyword>
<keyword evidence="7" id="KW-0507">mRNA processing</keyword>
<reference evidence="8 9" key="1">
    <citation type="submission" date="2018-12" db="EMBL/GenBank/DDBJ databases">
        <authorList>
            <person name="Tiukova I."/>
            <person name="Dainat J."/>
        </authorList>
    </citation>
    <scope>NUCLEOTIDE SEQUENCE [LARGE SCALE GENOMIC DNA]</scope>
</reference>
<feature type="repeat" description="WD" evidence="6">
    <location>
        <begin position="191"/>
        <end position="232"/>
    </location>
</feature>
<dbReference type="Pfam" id="PF00400">
    <property type="entry name" value="WD40"/>
    <property type="match status" value="6"/>
</dbReference>
<evidence type="ECO:0000256" key="2">
    <source>
        <dbReference type="ARBA" id="ARBA00022737"/>
    </source>
</evidence>
<evidence type="ECO:0000256" key="5">
    <source>
        <dbReference type="ARBA" id="ARBA00033071"/>
    </source>
</evidence>
<feature type="repeat" description="WD" evidence="6">
    <location>
        <begin position="149"/>
        <end position="190"/>
    </location>
</feature>
<dbReference type="PANTHER" id="PTHR19923">
    <property type="entry name" value="WD40 REPEAT PROTEINPRL1/PRL2-RELATED"/>
    <property type="match status" value="1"/>
</dbReference>
<keyword evidence="2 7" id="KW-0677">Repeat</keyword>
<dbReference type="InterPro" id="IPR036322">
    <property type="entry name" value="WD40_repeat_dom_sf"/>
</dbReference>
<comment type="subcellular location">
    <subcellularLocation>
        <location evidence="7">Nucleus</location>
    </subcellularLocation>
</comment>
<dbReference type="SUPFAM" id="SSF50978">
    <property type="entry name" value="WD40 repeat-like"/>
    <property type="match status" value="1"/>
</dbReference>
<feature type="repeat" description="WD" evidence="6">
    <location>
        <begin position="233"/>
        <end position="274"/>
    </location>
</feature>
<sequence length="451" mass="50101">MPIRSYDEVKREKSLLFDDSSVGSSRSSLNDQRSSVAFEKSITNLGFDPRNRRLPGYLERKLHKHQNILDKLRDEKGAGEDMNDLGLPGLEDGETSTALVSQATKSLTSLTGPTIGQAENAFANELIVPRLQSGGKSVHHSNWKLFRVLLGHTGQVTSLTFDPQNEFFATGSSDRTIKIWNLASGQLQLTLTGHIMAVRGLVISDRHPYMFSCSEDKTVKCWDLEKNKIVRDYHGHLSSVYSIDIHPTLDLIVTGGRDSSVKVWDIRSKLPVFTLTGHKNTVNKVSCRAVDPQIISCSMDCTVKTWDLVAGKCDKTLTYHSKSVRSFCCDNTRDEFISGSSDGLKKFNLPACEYLQELENLPHDELTQGNLILNTNCCNSDGVMFAGYDDGQYGFWDWESGTIFQKGLNNAVPGSLSSERGVLCSSFDRSGLRLVTGNVDKSVKVWKQTLE</sequence>
<dbReference type="PRINTS" id="PR00320">
    <property type="entry name" value="GPROTEINBRPT"/>
</dbReference>
<dbReference type="InterPro" id="IPR045241">
    <property type="entry name" value="Prp46/PLRG1-like"/>
</dbReference>
<evidence type="ECO:0000256" key="4">
    <source>
        <dbReference type="ARBA" id="ARBA00026147"/>
    </source>
</evidence>
<dbReference type="STRING" id="13370.A0A448YK90"/>
<dbReference type="FunCoup" id="A0A448YK90">
    <property type="interactions" value="991"/>
</dbReference>
<dbReference type="EMBL" id="CAACVR010000012">
    <property type="protein sequence ID" value="VEU21311.1"/>
    <property type="molecule type" value="Genomic_DNA"/>
</dbReference>
<dbReference type="AlphaFoldDB" id="A0A448YK90"/>
<evidence type="ECO:0000256" key="3">
    <source>
        <dbReference type="ARBA" id="ARBA00025726"/>
    </source>
</evidence>
<protein>
    <recommendedName>
        <fullName evidence="4 7">Pre-mRNA-splicing factor PRP46</fullName>
    </recommendedName>
    <alternativeName>
        <fullName evidence="5 7">Pre-mRNA-processing protein 46</fullName>
    </alternativeName>
</protein>
<dbReference type="CDD" id="cd00200">
    <property type="entry name" value="WD40"/>
    <property type="match status" value="1"/>
</dbReference>
<evidence type="ECO:0000256" key="7">
    <source>
        <dbReference type="RuleBase" id="RU369036"/>
    </source>
</evidence>
<accession>A0A448YK90</accession>
<proteinExistence type="inferred from homology"/>
<keyword evidence="9" id="KW-1185">Reference proteome</keyword>
<comment type="subunit">
    <text evidence="7">Associated with the spliceosome.</text>
</comment>
<comment type="similarity">
    <text evidence="3 7">Belongs to the WD repeat PRL1/PRL2 family.</text>
</comment>
<dbReference type="InterPro" id="IPR020472">
    <property type="entry name" value="WD40_PAC1"/>
</dbReference>
<dbReference type="PANTHER" id="PTHR19923:SF0">
    <property type="entry name" value="PLEIOTROPIC REGULATOR 1"/>
    <property type="match status" value="1"/>
</dbReference>
<evidence type="ECO:0000313" key="9">
    <source>
        <dbReference type="Proteomes" id="UP000290900"/>
    </source>
</evidence>
<feature type="repeat" description="WD" evidence="6">
    <location>
        <begin position="275"/>
        <end position="316"/>
    </location>
</feature>
<dbReference type="GO" id="GO:0000974">
    <property type="term" value="C:Prp19 complex"/>
    <property type="evidence" value="ECO:0007669"/>
    <property type="project" value="TreeGrafter"/>
</dbReference>